<dbReference type="PROSITE" id="PS51186">
    <property type="entry name" value="GNAT"/>
    <property type="match status" value="1"/>
</dbReference>
<evidence type="ECO:0000259" key="1">
    <source>
        <dbReference type="PROSITE" id="PS51186"/>
    </source>
</evidence>
<evidence type="ECO:0000313" key="2">
    <source>
        <dbReference type="EMBL" id="MFC0562466.1"/>
    </source>
</evidence>
<dbReference type="InterPro" id="IPR016181">
    <property type="entry name" value="Acyl_CoA_acyltransferase"/>
</dbReference>
<dbReference type="CDD" id="cd04301">
    <property type="entry name" value="NAT_SF"/>
    <property type="match status" value="1"/>
</dbReference>
<dbReference type="EC" id="2.3.1.-" evidence="2"/>
<comment type="caution">
    <text evidence="2">The sequence shown here is derived from an EMBL/GenBank/DDBJ whole genome shotgun (WGS) entry which is preliminary data.</text>
</comment>
<dbReference type="RefSeq" id="WP_273844675.1">
    <property type="nucleotide sequence ID" value="NZ_JAQQWT010000010.1"/>
</dbReference>
<keyword evidence="3" id="KW-1185">Reference proteome</keyword>
<protein>
    <submittedName>
        <fullName evidence="2">GNAT family N-acetyltransferase</fullName>
        <ecNumber evidence="2">2.3.1.-</ecNumber>
    </submittedName>
</protein>
<keyword evidence="2" id="KW-0808">Transferase</keyword>
<dbReference type="GO" id="GO:0016746">
    <property type="term" value="F:acyltransferase activity"/>
    <property type="evidence" value="ECO:0007669"/>
    <property type="project" value="UniProtKB-KW"/>
</dbReference>
<keyword evidence="2" id="KW-0012">Acyltransferase</keyword>
<gene>
    <name evidence="2" type="ORF">ACFFH4_26930</name>
</gene>
<feature type="domain" description="N-acetyltransferase" evidence="1">
    <location>
        <begin position="5"/>
        <end position="152"/>
    </location>
</feature>
<accession>A0ABV6NNW3</accession>
<dbReference type="EMBL" id="JBHLTR010000131">
    <property type="protein sequence ID" value="MFC0562466.1"/>
    <property type="molecule type" value="Genomic_DNA"/>
</dbReference>
<dbReference type="Pfam" id="PF00583">
    <property type="entry name" value="Acetyltransf_1"/>
    <property type="match status" value="1"/>
</dbReference>
<dbReference type="InterPro" id="IPR000182">
    <property type="entry name" value="GNAT_dom"/>
</dbReference>
<evidence type="ECO:0000313" key="3">
    <source>
        <dbReference type="Proteomes" id="UP001589833"/>
    </source>
</evidence>
<dbReference type="Proteomes" id="UP001589833">
    <property type="component" value="Unassembled WGS sequence"/>
</dbReference>
<proteinExistence type="predicted"/>
<reference evidence="2 3" key="1">
    <citation type="submission" date="2024-09" db="EMBL/GenBank/DDBJ databases">
        <authorList>
            <person name="Sun Q."/>
            <person name="Mori K."/>
        </authorList>
    </citation>
    <scope>NUCLEOTIDE SEQUENCE [LARGE SCALE GENOMIC DNA]</scope>
    <source>
        <strain evidence="2 3">NCAIM B.02301</strain>
    </source>
</reference>
<organism evidence="2 3">
    <name type="scientific">Halalkalibacter alkalisediminis</name>
    <dbReference type="NCBI Taxonomy" id="935616"/>
    <lineage>
        <taxon>Bacteria</taxon>
        <taxon>Bacillati</taxon>
        <taxon>Bacillota</taxon>
        <taxon>Bacilli</taxon>
        <taxon>Bacillales</taxon>
        <taxon>Bacillaceae</taxon>
        <taxon>Halalkalibacter</taxon>
    </lineage>
</organism>
<dbReference type="Gene3D" id="3.40.630.30">
    <property type="match status" value="1"/>
</dbReference>
<sequence>MQGEIKLKEMNKDEREVYIHYLLLADDSTEVIKDYMNEGDMFAIFFKEKLVGTVLFTFLSKETVELKNIALEKAYRGRGLGKATIEEGLNLYKKKQYQKMVVGTANSSIDNIAFYQKVGFRMDYIKKDFFHQYPNEIYENGIKAQDMIMFIKDLTE</sequence>
<name>A0ABV6NNW3_9BACI</name>
<dbReference type="SUPFAM" id="SSF55729">
    <property type="entry name" value="Acyl-CoA N-acyltransferases (Nat)"/>
    <property type="match status" value="1"/>
</dbReference>